<name>A0A7J8BAN2_MOLMO</name>
<dbReference type="EMBL" id="JACASF010000033">
    <property type="protein sequence ID" value="KAF6395778.1"/>
    <property type="molecule type" value="Genomic_DNA"/>
</dbReference>
<keyword evidence="2" id="KW-1185">Reference proteome</keyword>
<dbReference type="PROSITE" id="PS51257">
    <property type="entry name" value="PROKAR_LIPOPROTEIN"/>
    <property type="match status" value="1"/>
</dbReference>
<accession>A0A7J8BAN2</accession>
<dbReference type="Proteomes" id="UP000550707">
    <property type="component" value="Unassembled WGS sequence"/>
</dbReference>
<comment type="caution">
    <text evidence="1">The sequence shown here is derived from an EMBL/GenBank/DDBJ whole genome shotgun (WGS) entry which is preliminary data.</text>
</comment>
<dbReference type="AlphaFoldDB" id="A0A7J8BAN2"/>
<evidence type="ECO:0000313" key="1">
    <source>
        <dbReference type="EMBL" id="KAF6395778.1"/>
    </source>
</evidence>
<gene>
    <name evidence="1" type="ORF">HJG59_005684</name>
</gene>
<sequence length="197" mass="21830">MGEHRPQLPRASAGSEGGEVSLLGNFASGSSLACSRSGRQAQLVRLPQGQRLLLWCRRFTWENQSAFFSGLGGLSWPFSGQSFLVWFRQVAVLITWSNVPGTGITSHPRPHTVPGVHIFVRPWGRWQLWGTVRSPLVSHPLSVSSHRGHLEPTTRRPGFTPTTNTVPSRSWARLCHLPSRRALCVRWPGVAGRWGPS</sequence>
<proteinExistence type="predicted"/>
<protein>
    <submittedName>
        <fullName evidence="1">GLI family zinc finger 4</fullName>
    </submittedName>
</protein>
<reference evidence="1 2" key="1">
    <citation type="journal article" date="2020" name="Nature">
        <title>Six reference-quality genomes reveal evolution of bat adaptations.</title>
        <authorList>
            <person name="Jebb D."/>
            <person name="Huang Z."/>
            <person name="Pippel M."/>
            <person name="Hughes G.M."/>
            <person name="Lavrichenko K."/>
            <person name="Devanna P."/>
            <person name="Winkler S."/>
            <person name="Jermiin L.S."/>
            <person name="Skirmuntt E.C."/>
            <person name="Katzourakis A."/>
            <person name="Burkitt-Gray L."/>
            <person name="Ray D.A."/>
            <person name="Sullivan K.A.M."/>
            <person name="Roscito J.G."/>
            <person name="Kirilenko B.M."/>
            <person name="Davalos L.M."/>
            <person name="Corthals A.P."/>
            <person name="Power M.L."/>
            <person name="Jones G."/>
            <person name="Ransome R.D."/>
            <person name="Dechmann D.K.N."/>
            <person name="Locatelli A.G."/>
            <person name="Puechmaille S.J."/>
            <person name="Fedrigo O."/>
            <person name="Jarvis E.D."/>
            <person name="Hiller M."/>
            <person name="Vernes S.C."/>
            <person name="Myers E.W."/>
            <person name="Teeling E.C."/>
        </authorList>
    </citation>
    <scope>NUCLEOTIDE SEQUENCE [LARGE SCALE GENOMIC DNA]</scope>
    <source>
        <strain evidence="1">MMolMol1</strain>
        <tissue evidence="1">Muscle</tissue>
    </source>
</reference>
<evidence type="ECO:0000313" key="2">
    <source>
        <dbReference type="Proteomes" id="UP000550707"/>
    </source>
</evidence>
<organism evidence="1 2">
    <name type="scientific">Molossus molossus</name>
    <name type="common">Pallas' mastiff bat</name>
    <name type="synonym">Vespertilio molossus</name>
    <dbReference type="NCBI Taxonomy" id="27622"/>
    <lineage>
        <taxon>Eukaryota</taxon>
        <taxon>Metazoa</taxon>
        <taxon>Chordata</taxon>
        <taxon>Craniata</taxon>
        <taxon>Vertebrata</taxon>
        <taxon>Euteleostomi</taxon>
        <taxon>Mammalia</taxon>
        <taxon>Eutheria</taxon>
        <taxon>Laurasiatheria</taxon>
        <taxon>Chiroptera</taxon>
        <taxon>Yangochiroptera</taxon>
        <taxon>Molossidae</taxon>
        <taxon>Molossus</taxon>
    </lineage>
</organism>